<dbReference type="Gene3D" id="3.20.20.100">
    <property type="entry name" value="NADP-dependent oxidoreductase domain"/>
    <property type="match status" value="1"/>
</dbReference>
<comment type="similarity">
    <text evidence="1">Belongs to the aldo/keto reductase family.</text>
</comment>
<keyword evidence="3" id="KW-0560">Oxidoreductase</keyword>
<dbReference type="InterPro" id="IPR023210">
    <property type="entry name" value="NADP_OxRdtase_dom"/>
</dbReference>
<dbReference type="InterPro" id="IPR018170">
    <property type="entry name" value="Aldo/ket_reductase_CS"/>
</dbReference>
<dbReference type="Pfam" id="PF00248">
    <property type="entry name" value="Aldo_ket_red"/>
    <property type="match status" value="1"/>
</dbReference>
<dbReference type="AlphaFoldDB" id="A0A2V2ZKH0"/>
<dbReference type="PANTHER" id="PTHR43827:SF3">
    <property type="entry name" value="NADP-DEPENDENT OXIDOREDUCTASE DOMAIN-CONTAINING PROTEIN"/>
    <property type="match status" value="1"/>
</dbReference>
<dbReference type="SUPFAM" id="SSF51430">
    <property type="entry name" value="NAD(P)-linked oxidoreductase"/>
    <property type="match status" value="1"/>
</dbReference>
<proteinExistence type="inferred from homology"/>
<evidence type="ECO:0000256" key="2">
    <source>
        <dbReference type="ARBA" id="ARBA00022857"/>
    </source>
</evidence>
<dbReference type="Proteomes" id="UP000247150">
    <property type="component" value="Unassembled WGS sequence"/>
</dbReference>
<evidence type="ECO:0000256" key="1">
    <source>
        <dbReference type="ARBA" id="ARBA00007905"/>
    </source>
</evidence>
<evidence type="ECO:0000313" key="5">
    <source>
        <dbReference type="EMBL" id="PWW20433.1"/>
    </source>
</evidence>
<dbReference type="GO" id="GO:0016616">
    <property type="term" value="F:oxidoreductase activity, acting on the CH-OH group of donors, NAD or NADP as acceptor"/>
    <property type="evidence" value="ECO:0007669"/>
    <property type="project" value="UniProtKB-ARBA"/>
</dbReference>
<dbReference type="PANTHER" id="PTHR43827">
    <property type="entry name" value="2,5-DIKETO-D-GLUCONIC ACID REDUCTASE"/>
    <property type="match status" value="1"/>
</dbReference>
<dbReference type="InterPro" id="IPR020471">
    <property type="entry name" value="AKR"/>
</dbReference>
<protein>
    <submittedName>
        <fullName evidence="5">Aldo/keto reductase family protein</fullName>
    </submittedName>
</protein>
<sequence length="93" mass="10666">MQIEAWAPLMQGRLFENEILNGLAKKHGKSVAQIILRWHQQNDIIIIPKSTNAHRIKENADLFGFALSDEDMNLIDSLNEDLRVGPDPDHFDF</sequence>
<evidence type="ECO:0000259" key="4">
    <source>
        <dbReference type="Pfam" id="PF00248"/>
    </source>
</evidence>
<dbReference type="EMBL" id="QGTW01000015">
    <property type="protein sequence ID" value="PWW20433.1"/>
    <property type="molecule type" value="Genomic_DNA"/>
</dbReference>
<organism evidence="5 6">
    <name type="scientific">Cytobacillus oceanisediminis</name>
    <dbReference type="NCBI Taxonomy" id="665099"/>
    <lineage>
        <taxon>Bacteria</taxon>
        <taxon>Bacillati</taxon>
        <taxon>Bacillota</taxon>
        <taxon>Bacilli</taxon>
        <taxon>Bacillales</taxon>
        <taxon>Bacillaceae</taxon>
        <taxon>Cytobacillus</taxon>
    </lineage>
</organism>
<comment type="caution">
    <text evidence="5">The sequence shown here is derived from an EMBL/GenBank/DDBJ whole genome shotgun (WGS) entry which is preliminary data.</text>
</comment>
<dbReference type="InterPro" id="IPR036812">
    <property type="entry name" value="NAD(P)_OxRdtase_dom_sf"/>
</dbReference>
<keyword evidence="2" id="KW-0521">NADP</keyword>
<evidence type="ECO:0000313" key="6">
    <source>
        <dbReference type="Proteomes" id="UP000247150"/>
    </source>
</evidence>
<name>A0A2V2ZKH0_9BACI</name>
<accession>A0A2V2ZKH0</accession>
<feature type="domain" description="NADP-dependent oxidoreductase" evidence="4">
    <location>
        <begin position="16"/>
        <end position="80"/>
    </location>
</feature>
<evidence type="ECO:0000256" key="3">
    <source>
        <dbReference type="ARBA" id="ARBA00023002"/>
    </source>
</evidence>
<gene>
    <name evidence="5" type="ORF">DFO73_1157</name>
</gene>
<dbReference type="PROSITE" id="PS00063">
    <property type="entry name" value="ALDOKETO_REDUCTASE_3"/>
    <property type="match status" value="1"/>
</dbReference>
<reference evidence="5 6" key="1">
    <citation type="submission" date="2018-05" db="EMBL/GenBank/DDBJ databases">
        <title>Freshwater and sediment microbial communities from various areas in North America, analyzing microbe dynamics in response to fracking.</title>
        <authorList>
            <person name="Lamendella R."/>
        </authorList>
    </citation>
    <scope>NUCLEOTIDE SEQUENCE [LARGE SCALE GENOMIC DNA]</scope>
    <source>
        <strain evidence="5 6">15_TX</strain>
    </source>
</reference>